<keyword evidence="4" id="KW-1185">Reference proteome</keyword>
<feature type="compositionally biased region" description="Polar residues" evidence="1">
    <location>
        <begin position="205"/>
        <end position="217"/>
    </location>
</feature>
<feature type="compositionally biased region" description="Low complexity" evidence="1">
    <location>
        <begin position="189"/>
        <end position="204"/>
    </location>
</feature>
<dbReference type="Proteomes" id="UP000608071">
    <property type="component" value="Unassembled WGS sequence"/>
</dbReference>
<feature type="region of interest" description="Disordered" evidence="1">
    <location>
        <begin position="177"/>
        <end position="228"/>
    </location>
</feature>
<dbReference type="EMBL" id="JACSQL010000013">
    <property type="protein sequence ID" value="MBD7970565.1"/>
    <property type="molecule type" value="Genomic_DNA"/>
</dbReference>
<evidence type="ECO:0000313" key="3">
    <source>
        <dbReference type="EMBL" id="MBD7970565.1"/>
    </source>
</evidence>
<sequence length="330" mass="35429">MIKRYSVIVIIVALLLSISPMNITSAANNVKVKSSAVEFNFDGKVLQPPAGQFAFIHKGTTYVPLRFVSYALQKNVQWDGKGSKVTVSEPTPGQLISIKEKLMNMTTSSNVSGIGKVFAMTPVKVKYVFNGEQKMLPSGQQSFIYKGTLYVPIRFMAVASGSEIIWDGKTKTVRGISSSYKEEQATKPQQGQDNQSNNTTDNNTAGSSSPSGNTAAPPSSGGTGTNKVSYETITSSTETKLQSLQAESKSTLLNLAAEYLSATDGASKKKLLAEGQKQLDSLTERFESIVGKAEDELKANGYSTDIITQYRKAFNDEIEAGKQLASGLAG</sequence>
<reference evidence="3 4" key="1">
    <citation type="submission" date="2020-08" db="EMBL/GenBank/DDBJ databases">
        <title>A Genomic Blueprint of the Chicken Gut Microbiome.</title>
        <authorList>
            <person name="Gilroy R."/>
            <person name="Ravi A."/>
            <person name="Getino M."/>
            <person name="Pursley I."/>
            <person name="Horton D.L."/>
            <person name="Alikhan N.-F."/>
            <person name="Baker D."/>
            <person name="Gharbi K."/>
            <person name="Hall N."/>
            <person name="Watson M."/>
            <person name="Adriaenssens E.M."/>
            <person name="Foster-Nyarko E."/>
            <person name="Jarju S."/>
            <person name="Secka A."/>
            <person name="Antonio M."/>
            <person name="Oren A."/>
            <person name="Chaudhuri R."/>
            <person name="La Ragione R.M."/>
            <person name="Hildebrand F."/>
            <person name="Pallen M.J."/>
        </authorList>
    </citation>
    <scope>NUCLEOTIDE SEQUENCE [LARGE SCALE GENOMIC DNA]</scope>
    <source>
        <strain evidence="3 4">Sa2BVA9</strain>
    </source>
</reference>
<proteinExistence type="predicted"/>
<evidence type="ECO:0000256" key="1">
    <source>
        <dbReference type="SAM" id="MobiDB-lite"/>
    </source>
</evidence>
<protein>
    <recommendedName>
        <fullName evidence="2">Copper amine oxidase-like N-terminal domain-containing protein</fullName>
    </recommendedName>
</protein>
<dbReference type="SUPFAM" id="SSF55383">
    <property type="entry name" value="Copper amine oxidase, domain N"/>
    <property type="match status" value="1"/>
</dbReference>
<feature type="domain" description="Copper amine oxidase-like N-terminal" evidence="2">
    <location>
        <begin position="54"/>
        <end position="173"/>
    </location>
</feature>
<accession>A0ABR8T464</accession>
<gene>
    <name evidence="3" type="ORF">H9647_21080</name>
</gene>
<name>A0ABR8T464_9BACL</name>
<evidence type="ECO:0000313" key="4">
    <source>
        <dbReference type="Proteomes" id="UP000608071"/>
    </source>
</evidence>
<comment type="caution">
    <text evidence="3">The sequence shown here is derived from an EMBL/GenBank/DDBJ whole genome shotgun (WGS) entry which is preliminary data.</text>
</comment>
<dbReference type="InterPro" id="IPR036582">
    <property type="entry name" value="Mao_N_sf"/>
</dbReference>
<dbReference type="RefSeq" id="WP_191803773.1">
    <property type="nucleotide sequence ID" value="NZ_JACSQL010000013.1"/>
</dbReference>
<organism evidence="3 4">
    <name type="scientific">Paenibacillus gallinarum</name>
    <dbReference type="NCBI Taxonomy" id="2762232"/>
    <lineage>
        <taxon>Bacteria</taxon>
        <taxon>Bacillati</taxon>
        <taxon>Bacillota</taxon>
        <taxon>Bacilli</taxon>
        <taxon>Bacillales</taxon>
        <taxon>Paenibacillaceae</taxon>
        <taxon>Paenibacillus</taxon>
    </lineage>
</organism>
<dbReference type="Pfam" id="PF07833">
    <property type="entry name" value="Cu_amine_oxidN1"/>
    <property type="match status" value="1"/>
</dbReference>
<dbReference type="InterPro" id="IPR012854">
    <property type="entry name" value="Cu_amine_oxidase-like_N"/>
</dbReference>
<evidence type="ECO:0000259" key="2">
    <source>
        <dbReference type="Pfam" id="PF07833"/>
    </source>
</evidence>